<dbReference type="InterPro" id="IPR018937">
    <property type="entry name" value="MMgT"/>
</dbReference>
<protein>
    <recommendedName>
        <fullName evidence="10">Membrane magnesium transporter</fullName>
    </recommendedName>
</protein>
<keyword evidence="4 6" id="KW-1133">Transmembrane helix</keyword>
<keyword evidence="7" id="KW-0732">Signal</keyword>
<dbReference type="STRING" id="92696.A0A4R0RWW8"/>
<accession>A0A4R0RWW8</accession>
<evidence type="ECO:0000256" key="7">
    <source>
        <dbReference type="SAM" id="SignalP"/>
    </source>
</evidence>
<feature type="signal peptide" evidence="7">
    <location>
        <begin position="1"/>
        <end position="20"/>
    </location>
</feature>
<dbReference type="AlphaFoldDB" id="A0A4R0RWW8"/>
<evidence type="ECO:0000256" key="1">
    <source>
        <dbReference type="ARBA" id="ARBA00004127"/>
    </source>
</evidence>
<gene>
    <name evidence="8" type="ORF">EIP91_003165</name>
</gene>
<dbReference type="GO" id="GO:0012505">
    <property type="term" value="C:endomembrane system"/>
    <property type="evidence" value="ECO:0007669"/>
    <property type="project" value="UniProtKB-SubCell"/>
</dbReference>
<keyword evidence="9" id="KW-1185">Reference proteome</keyword>
<evidence type="ECO:0000256" key="2">
    <source>
        <dbReference type="ARBA" id="ARBA00006109"/>
    </source>
</evidence>
<feature type="chain" id="PRO_5020554297" description="Membrane magnesium transporter" evidence="7">
    <location>
        <begin position="21"/>
        <end position="116"/>
    </location>
</feature>
<evidence type="ECO:0000313" key="8">
    <source>
        <dbReference type="EMBL" id="TCD71822.1"/>
    </source>
</evidence>
<sequence>MVGDLLLLIATLAILHAAYSTYEHLSHLKSLGRPEGSLPSDIVVETLVALAFGIIGSVVRTPALREITWRSEMKRRRVSLFPIYFYQQTGQAKNKILGYPSRRSHSEQGYYQRRQT</sequence>
<name>A0A4R0RWW8_9APHY</name>
<reference evidence="8 9" key="1">
    <citation type="submission" date="2018-11" db="EMBL/GenBank/DDBJ databases">
        <title>Genome assembly of Steccherinum ochraceum LE-BIN_3174, the white-rot fungus of the Steccherinaceae family (The Residual Polyporoid clade, Polyporales, Basidiomycota).</title>
        <authorList>
            <person name="Fedorova T.V."/>
            <person name="Glazunova O.A."/>
            <person name="Landesman E.O."/>
            <person name="Moiseenko K.V."/>
            <person name="Psurtseva N.V."/>
            <person name="Savinova O.S."/>
            <person name="Shakhova N.V."/>
            <person name="Tyazhelova T.V."/>
            <person name="Vasina D.V."/>
        </authorList>
    </citation>
    <scope>NUCLEOTIDE SEQUENCE [LARGE SCALE GENOMIC DNA]</scope>
    <source>
        <strain evidence="8 9">LE-BIN_3174</strain>
    </source>
</reference>
<proteinExistence type="inferred from homology"/>
<keyword evidence="5 6" id="KW-0472">Membrane</keyword>
<evidence type="ECO:0000256" key="6">
    <source>
        <dbReference type="SAM" id="Phobius"/>
    </source>
</evidence>
<evidence type="ECO:0008006" key="10">
    <source>
        <dbReference type="Google" id="ProtNLM"/>
    </source>
</evidence>
<dbReference type="EMBL" id="RWJN01000002">
    <property type="protein sequence ID" value="TCD71822.1"/>
    <property type="molecule type" value="Genomic_DNA"/>
</dbReference>
<comment type="similarity">
    <text evidence="2">Belongs to the membrane magnesium transporter (TC 1.A.67) family.</text>
</comment>
<comment type="caution">
    <text evidence="8">The sequence shown here is derived from an EMBL/GenBank/DDBJ whole genome shotgun (WGS) entry which is preliminary data.</text>
</comment>
<evidence type="ECO:0000256" key="3">
    <source>
        <dbReference type="ARBA" id="ARBA00022692"/>
    </source>
</evidence>
<evidence type="ECO:0000256" key="4">
    <source>
        <dbReference type="ARBA" id="ARBA00022989"/>
    </source>
</evidence>
<dbReference type="Pfam" id="PF10270">
    <property type="entry name" value="MMgT"/>
    <property type="match status" value="1"/>
</dbReference>
<evidence type="ECO:0000313" key="9">
    <source>
        <dbReference type="Proteomes" id="UP000292702"/>
    </source>
</evidence>
<dbReference type="OrthoDB" id="44756at2759"/>
<feature type="transmembrane region" description="Helical" evidence="6">
    <location>
        <begin position="44"/>
        <end position="67"/>
    </location>
</feature>
<keyword evidence="3 6" id="KW-0812">Transmembrane</keyword>
<organism evidence="8 9">
    <name type="scientific">Steccherinum ochraceum</name>
    <dbReference type="NCBI Taxonomy" id="92696"/>
    <lineage>
        <taxon>Eukaryota</taxon>
        <taxon>Fungi</taxon>
        <taxon>Dikarya</taxon>
        <taxon>Basidiomycota</taxon>
        <taxon>Agaricomycotina</taxon>
        <taxon>Agaricomycetes</taxon>
        <taxon>Polyporales</taxon>
        <taxon>Steccherinaceae</taxon>
        <taxon>Steccherinum</taxon>
    </lineage>
</organism>
<evidence type="ECO:0000256" key="5">
    <source>
        <dbReference type="ARBA" id="ARBA00023136"/>
    </source>
</evidence>
<comment type="subcellular location">
    <subcellularLocation>
        <location evidence="1">Endomembrane system</location>
        <topology evidence="1">Multi-pass membrane protein</topology>
    </subcellularLocation>
</comment>
<dbReference type="Proteomes" id="UP000292702">
    <property type="component" value="Unassembled WGS sequence"/>
</dbReference>